<name>A0AA37IX59_9FIRM</name>
<dbReference type="AlphaFoldDB" id="A0AA37IX59"/>
<organism evidence="4 5">
    <name type="scientific">Faecalibacterium gallinarum</name>
    <dbReference type="NCBI Taxonomy" id="2903556"/>
    <lineage>
        <taxon>Bacteria</taxon>
        <taxon>Bacillati</taxon>
        <taxon>Bacillota</taxon>
        <taxon>Clostridia</taxon>
        <taxon>Eubacteriales</taxon>
        <taxon>Oscillospiraceae</taxon>
        <taxon>Faecalibacterium</taxon>
    </lineage>
</organism>
<feature type="region of interest" description="Disordered" evidence="1">
    <location>
        <begin position="32"/>
        <end position="92"/>
    </location>
</feature>
<reference evidence="4" key="1">
    <citation type="journal article" date="2022" name="Int. J. Syst. Evol. Microbiol.">
        <title>Genome-based, phenotypic and chemotaxonomic classification of Faecalibacterium strains: proposal of three novel species Faecalibacterium duncaniae sp. nov., Faecalibacterium hattorii sp. nov. and Faecalibacterium gallinarum sp. nov. .</title>
        <authorList>
            <person name="Sakamoto M."/>
            <person name="Sakurai N."/>
            <person name="Tanno H."/>
            <person name="Iino T."/>
            <person name="Ohkuma M."/>
            <person name="Endo A."/>
        </authorList>
    </citation>
    <scope>NUCLEOTIDE SEQUENCE</scope>
    <source>
        <strain evidence="4">JCM 17207</strain>
    </source>
</reference>
<feature type="signal peptide" evidence="2">
    <location>
        <begin position="1"/>
        <end position="24"/>
    </location>
</feature>
<dbReference type="InterPro" id="IPR036514">
    <property type="entry name" value="SGNH_hydro_sf"/>
</dbReference>
<keyword evidence="2" id="KW-0732">Signal</keyword>
<dbReference type="SUPFAM" id="SSF52266">
    <property type="entry name" value="SGNH hydrolase"/>
    <property type="match status" value="1"/>
</dbReference>
<comment type="caution">
    <text evidence="4">The sequence shown here is derived from an EMBL/GenBank/DDBJ whole genome shotgun (WGS) entry which is preliminary data.</text>
</comment>
<dbReference type="RefSeq" id="WP_238316204.1">
    <property type="nucleotide sequence ID" value="NZ_BQKV01000022.1"/>
</dbReference>
<sequence length="376" mass="40252">MKKLIACLALTSVLLASLPLGALAAEPVPPVETAPGTVLLTPEETAPEAPAAPETPAPEVPAAPEETPAPPEAPAPEAPAAPEEPAAPAPQAEEDDSLMYVALGDSIAAGVGLKDVVYLPAQYGYDMTPNFKGYSPDCYVSVVAEGLGLDRDHAINLGLPALMTKDMLEMLQTGSMSGVNVLAGTYYSYPEYQEYVRQADIISIAIGCNDITVPFIVSLGEATNWKSEKLANYIVSGTLRDFTLESFSLFMEAVQELVLTPQEFSDLFQALTTGMYQKCQDGYANTTTYLPQVIAAVRELNPDAQILVIGYYNPVPLLYPVTDHFIKLNRFARELCEQTGATFVPVPLTSTANDAHPTIRGHKYIGNQILKALGAQ</sequence>
<dbReference type="Pfam" id="PF13472">
    <property type="entry name" value="Lipase_GDSL_2"/>
    <property type="match status" value="1"/>
</dbReference>
<feature type="compositionally biased region" description="Low complexity" evidence="1">
    <location>
        <begin position="80"/>
        <end position="91"/>
    </location>
</feature>
<evidence type="ECO:0000313" key="5">
    <source>
        <dbReference type="Proteomes" id="UP001055185"/>
    </source>
</evidence>
<dbReference type="Proteomes" id="UP001055185">
    <property type="component" value="Unassembled WGS sequence"/>
</dbReference>
<feature type="compositionally biased region" description="Low complexity" evidence="1">
    <location>
        <begin position="33"/>
        <end position="52"/>
    </location>
</feature>
<proteinExistence type="predicted"/>
<feature type="compositionally biased region" description="Pro residues" evidence="1">
    <location>
        <begin position="53"/>
        <end position="79"/>
    </location>
</feature>
<evidence type="ECO:0000256" key="1">
    <source>
        <dbReference type="SAM" id="MobiDB-lite"/>
    </source>
</evidence>
<keyword evidence="5" id="KW-1185">Reference proteome</keyword>
<dbReference type="EMBL" id="BQKV01000022">
    <property type="protein sequence ID" value="GJN63967.1"/>
    <property type="molecule type" value="Genomic_DNA"/>
</dbReference>
<protein>
    <recommendedName>
        <fullName evidence="3">SGNH hydrolase-type esterase domain-containing protein</fullName>
    </recommendedName>
</protein>
<accession>A0AA37IX59</accession>
<gene>
    <name evidence="4" type="ORF">JCM17207_05920</name>
</gene>
<dbReference type="Gene3D" id="3.40.50.1110">
    <property type="entry name" value="SGNH hydrolase"/>
    <property type="match status" value="1"/>
</dbReference>
<evidence type="ECO:0000313" key="4">
    <source>
        <dbReference type="EMBL" id="GJN63967.1"/>
    </source>
</evidence>
<feature type="domain" description="SGNH hydrolase-type esterase" evidence="3">
    <location>
        <begin position="102"/>
        <end position="363"/>
    </location>
</feature>
<dbReference type="InterPro" id="IPR013830">
    <property type="entry name" value="SGNH_hydro"/>
</dbReference>
<evidence type="ECO:0000259" key="3">
    <source>
        <dbReference type="Pfam" id="PF13472"/>
    </source>
</evidence>
<evidence type="ECO:0000256" key="2">
    <source>
        <dbReference type="SAM" id="SignalP"/>
    </source>
</evidence>
<feature type="chain" id="PRO_5041246411" description="SGNH hydrolase-type esterase domain-containing protein" evidence="2">
    <location>
        <begin position="25"/>
        <end position="376"/>
    </location>
</feature>